<proteinExistence type="predicted"/>
<dbReference type="PANTHER" id="PTHR35574:SF1">
    <property type="entry name" value="CLC-LIKE PROTEIN"/>
    <property type="match status" value="1"/>
</dbReference>
<keyword evidence="1" id="KW-0472">Membrane</keyword>
<keyword evidence="1" id="KW-0812">Transmembrane</keyword>
<dbReference type="EMBL" id="JAKKPZ010000001">
    <property type="protein sequence ID" value="KAI1728108.1"/>
    <property type="molecule type" value="Genomic_DNA"/>
</dbReference>
<organism evidence="2 3">
    <name type="scientific">Ditylenchus destructor</name>
    <dbReference type="NCBI Taxonomy" id="166010"/>
    <lineage>
        <taxon>Eukaryota</taxon>
        <taxon>Metazoa</taxon>
        <taxon>Ecdysozoa</taxon>
        <taxon>Nematoda</taxon>
        <taxon>Chromadorea</taxon>
        <taxon>Rhabditida</taxon>
        <taxon>Tylenchina</taxon>
        <taxon>Tylenchomorpha</taxon>
        <taxon>Sphaerularioidea</taxon>
        <taxon>Anguinidae</taxon>
        <taxon>Anguininae</taxon>
        <taxon>Ditylenchus</taxon>
    </lineage>
</organism>
<accession>A0AAD4NEX8</accession>
<evidence type="ECO:0000313" key="3">
    <source>
        <dbReference type="Proteomes" id="UP001201812"/>
    </source>
</evidence>
<evidence type="ECO:0000313" key="2">
    <source>
        <dbReference type="EMBL" id="KAI1728108.1"/>
    </source>
</evidence>
<dbReference type="PANTHER" id="PTHR35574">
    <property type="entry name" value="PUTATIVE-RELATED"/>
    <property type="match status" value="1"/>
</dbReference>
<gene>
    <name evidence="2" type="ORF">DdX_00263</name>
</gene>
<dbReference type="Proteomes" id="UP001201812">
    <property type="component" value="Unassembled WGS sequence"/>
</dbReference>
<dbReference type="Gene3D" id="1.20.140.150">
    <property type="match status" value="1"/>
</dbReference>
<keyword evidence="3" id="KW-1185">Reference proteome</keyword>
<comment type="caution">
    <text evidence="2">The sequence shown here is derived from an EMBL/GenBank/DDBJ whole genome shotgun (WGS) entry which is preliminary data.</text>
</comment>
<name>A0AAD4NEX8_9BILA</name>
<dbReference type="GO" id="GO:0016020">
    <property type="term" value="C:membrane"/>
    <property type="evidence" value="ECO:0007669"/>
    <property type="project" value="InterPro"/>
</dbReference>
<sequence>MNSRGQEQDSTEGRSCPQLILILISLFLLLTAMILGVIGVMSPSWQIVDIREFQAEHHHGLWQDCTRADRSFRRTEHGLADKSPLHCTYKFDVNAAQMLQEHHMEVDSNSAAAESEHHQFYGWHKAVLVFIFLSLAAGALALCVGICTPCSPPCALMHSVLCFIAFLSAVVAASIFFFAAHRVDSRFVQGLVATYEQQIGEAFYCYVVSCILLMLVFILSIIGAYHALRNTQSEELSVRELAPLYQTQYGKTTV</sequence>
<protein>
    <submittedName>
        <fullName evidence="2">Clc-like domain-containing protein</fullName>
    </submittedName>
</protein>
<dbReference type="AlphaFoldDB" id="A0AAD4NEX8"/>
<reference evidence="2" key="1">
    <citation type="submission" date="2022-01" db="EMBL/GenBank/DDBJ databases">
        <title>Genome Sequence Resource for Two Populations of Ditylenchus destructor, the Migratory Endoparasitic Phytonematode.</title>
        <authorList>
            <person name="Zhang H."/>
            <person name="Lin R."/>
            <person name="Xie B."/>
        </authorList>
    </citation>
    <scope>NUCLEOTIDE SEQUENCE</scope>
    <source>
        <strain evidence="2">BazhouSP</strain>
    </source>
</reference>
<feature type="transmembrane region" description="Helical" evidence="1">
    <location>
        <begin position="160"/>
        <end position="183"/>
    </location>
</feature>
<keyword evidence="1" id="KW-1133">Transmembrane helix</keyword>
<dbReference type="Pfam" id="PF07062">
    <property type="entry name" value="Clc-like"/>
    <property type="match status" value="1"/>
</dbReference>
<dbReference type="InterPro" id="IPR010761">
    <property type="entry name" value="Clc_prot-like"/>
</dbReference>
<feature type="transmembrane region" description="Helical" evidence="1">
    <location>
        <begin position="203"/>
        <end position="228"/>
    </location>
</feature>
<feature type="transmembrane region" description="Helical" evidence="1">
    <location>
        <begin position="126"/>
        <end position="148"/>
    </location>
</feature>
<evidence type="ECO:0000256" key="1">
    <source>
        <dbReference type="SAM" id="Phobius"/>
    </source>
</evidence>
<feature type="transmembrane region" description="Helical" evidence="1">
    <location>
        <begin position="20"/>
        <end position="41"/>
    </location>
</feature>